<keyword evidence="4" id="KW-0233">DNA recombination</keyword>
<dbReference type="PANTHER" id="PTHR35004:SF6">
    <property type="entry name" value="TRANSPOSASE"/>
    <property type="match status" value="1"/>
</dbReference>
<dbReference type="InterPro" id="IPR001584">
    <property type="entry name" value="Integrase_cat-core"/>
</dbReference>
<dbReference type="Gene3D" id="1.10.10.60">
    <property type="entry name" value="Homeodomain-like"/>
    <property type="match status" value="1"/>
</dbReference>
<dbReference type="InterPro" id="IPR009057">
    <property type="entry name" value="Homeodomain-like_sf"/>
</dbReference>
<dbReference type="PROSITE" id="PS50994">
    <property type="entry name" value="INTEGRASE"/>
    <property type="match status" value="1"/>
</dbReference>
<accession>A0A0A3J867</accession>
<dbReference type="Gene3D" id="3.30.420.10">
    <property type="entry name" value="Ribonuclease H-like superfamily/Ribonuclease H"/>
    <property type="match status" value="1"/>
</dbReference>
<dbReference type="Proteomes" id="UP000030595">
    <property type="component" value="Unassembled WGS sequence"/>
</dbReference>
<dbReference type="GO" id="GO:0015074">
    <property type="term" value="P:DNA integration"/>
    <property type="evidence" value="ECO:0007669"/>
    <property type="project" value="InterPro"/>
</dbReference>
<evidence type="ECO:0000313" key="7">
    <source>
        <dbReference type="EMBL" id="KGR91333.1"/>
    </source>
</evidence>
<feature type="domain" description="Integrase catalytic" evidence="6">
    <location>
        <begin position="119"/>
        <end position="295"/>
    </location>
</feature>
<evidence type="ECO:0000259" key="6">
    <source>
        <dbReference type="PROSITE" id="PS50994"/>
    </source>
</evidence>
<dbReference type="PANTHER" id="PTHR35004">
    <property type="entry name" value="TRANSPOSASE RV3428C-RELATED"/>
    <property type="match status" value="1"/>
</dbReference>
<name>A0A0A3J867_9BACL</name>
<evidence type="ECO:0000259" key="5">
    <source>
        <dbReference type="PROSITE" id="PS50531"/>
    </source>
</evidence>
<proteinExistence type="inferred from homology"/>
<organism evidence="7 8">
    <name type="scientific">Ureibacillus massiliensis 4400831 = CIP 108448 = CCUG 49529</name>
    <dbReference type="NCBI Taxonomy" id="1211035"/>
    <lineage>
        <taxon>Bacteria</taxon>
        <taxon>Bacillati</taxon>
        <taxon>Bacillota</taxon>
        <taxon>Bacilli</taxon>
        <taxon>Bacillales</taxon>
        <taxon>Caryophanaceae</taxon>
        <taxon>Ureibacillus</taxon>
    </lineage>
</organism>
<dbReference type="InterPro" id="IPR036397">
    <property type="entry name" value="RNaseH_sf"/>
</dbReference>
<dbReference type="InterPro" id="IPR017894">
    <property type="entry name" value="HTH_IS21_transposase_type"/>
</dbReference>
<evidence type="ECO:0000313" key="8">
    <source>
        <dbReference type="Proteomes" id="UP000030595"/>
    </source>
</evidence>
<keyword evidence="2" id="KW-0815">Transposition</keyword>
<dbReference type="InterPro" id="IPR054353">
    <property type="entry name" value="IstA-like_C"/>
</dbReference>
<dbReference type="eggNOG" id="COG4584">
    <property type="taxonomic scope" value="Bacteria"/>
</dbReference>
<dbReference type="AlphaFoldDB" id="A0A0A3J867"/>
<dbReference type="NCBIfam" id="NF033546">
    <property type="entry name" value="transpos_IS21"/>
    <property type="match status" value="1"/>
</dbReference>
<evidence type="ECO:0000256" key="3">
    <source>
        <dbReference type="ARBA" id="ARBA00023125"/>
    </source>
</evidence>
<evidence type="ECO:0000256" key="2">
    <source>
        <dbReference type="ARBA" id="ARBA00022578"/>
    </source>
</evidence>
<keyword evidence="8" id="KW-1185">Reference proteome</keyword>
<feature type="domain" description="HTH IS21-type" evidence="5">
    <location>
        <begin position="1"/>
        <end position="65"/>
    </location>
</feature>
<dbReference type="Pfam" id="PF22483">
    <property type="entry name" value="Mu-transpos_C_2"/>
    <property type="match status" value="1"/>
</dbReference>
<dbReference type="GO" id="GO:0006310">
    <property type="term" value="P:DNA recombination"/>
    <property type="evidence" value="ECO:0007669"/>
    <property type="project" value="UniProtKB-KW"/>
</dbReference>
<comment type="similarity">
    <text evidence="1">Belongs to the transposase IS21/IS408/IS1162 family.</text>
</comment>
<dbReference type="EMBL" id="JPVQ01000008">
    <property type="protein sequence ID" value="KGR91333.1"/>
    <property type="molecule type" value="Genomic_DNA"/>
</dbReference>
<dbReference type="SUPFAM" id="SSF46689">
    <property type="entry name" value="Homeodomain-like"/>
    <property type="match status" value="1"/>
</dbReference>
<dbReference type="GO" id="GO:0032196">
    <property type="term" value="P:transposition"/>
    <property type="evidence" value="ECO:0007669"/>
    <property type="project" value="UniProtKB-KW"/>
</dbReference>
<dbReference type="PROSITE" id="PS50531">
    <property type="entry name" value="HTH_IS21"/>
    <property type="match status" value="1"/>
</dbReference>
<dbReference type="Pfam" id="PF00665">
    <property type="entry name" value="rve"/>
    <property type="match status" value="1"/>
</dbReference>
<dbReference type="GO" id="GO:0003677">
    <property type="term" value="F:DNA binding"/>
    <property type="evidence" value="ECO:0007669"/>
    <property type="project" value="UniProtKB-KW"/>
</dbReference>
<protein>
    <submittedName>
        <fullName evidence="7">Transposase</fullName>
    </submittedName>
</protein>
<dbReference type="SUPFAM" id="SSF53098">
    <property type="entry name" value="Ribonuclease H-like"/>
    <property type="match status" value="1"/>
</dbReference>
<dbReference type="InterPro" id="IPR012337">
    <property type="entry name" value="RNaseH-like_sf"/>
</dbReference>
<evidence type="ECO:0000256" key="4">
    <source>
        <dbReference type="ARBA" id="ARBA00023172"/>
    </source>
</evidence>
<comment type="caution">
    <text evidence="7">The sequence shown here is derived from an EMBL/GenBank/DDBJ whole genome shotgun (WGS) entry which is preliminary data.</text>
</comment>
<sequence length="523" mass="61168">MYLEIQQLKKLGLNKSQIARRLGISRNTVYKYINMTPEEFEDMLEHMEVRQKKLDCIKEKLITWLKQYPDISSAQIHDWIKERYPDLTVGESTVRCYVSQLRKEYSIPKIKVTRQYEAVEDPPMGQQMQVDFGQVTVRNTFHQPQKLWFMACVLSHSRYKFVYWLDRPFTTADVIQAHEQAFVFYGGLPQEIVYDQDHLILVSENGGDLIYTKEFANYLKHRAFKVRMCRKGDPESKGKVENVVGYVKKNFARHRTYYNLAQWSEDCLAWLERTGNGKVHQTTKKIPAEVFQQERLYLRPVQEKYHLNEAKASITRVVRKDNTILYAGNRYSVPLGTYDDKGKSVGLKIQDDTLTIYDWETGEVLAQHAICHEKGKLIQNTNHKRDRSKGIQALMQQVAGRFPEPDQATLFLKEIYQRKQRYMRDQLQKIQEVMNKANPHSGVIGQALAYCLTYQLYSAAAFSDAVQHFMQQAQRQQAHQHEHQPEIKPTVLGHQSHSQVKAEIRDPQVYIRILEGESLCQKA</sequence>
<dbReference type="Pfam" id="PF13384">
    <property type="entry name" value="HTH_23"/>
    <property type="match status" value="1"/>
</dbReference>
<reference evidence="7 8" key="1">
    <citation type="submission" date="2014-02" db="EMBL/GenBank/DDBJ databases">
        <title>Draft genome sequence of Lysinibacillus massiliensis CCUG 49529.</title>
        <authorList>
            <person name="Zhang F."/>
            <person name="Wang G."/>
            <person name="Zhang L."/>
        </authorList>
    </citation>
    <scope>NUCLEOTIDE SEQUENCE [LARGE SCALE GENOMIC DNA]</scope>
    <source>
        <strain evidence="7 8">CCUG 49529</strain>
    </source>
</reference>
<keyword evidence="3" id="KW-0238">DNA-binding</keyword>
<evidence type="ECO:0000256" key="1">
    <source>
        <dbReference type="ARBA" id="ARBA00009277"/>
    </source>
</evidence>
<gene>
    <name evidence="7" type="ORF">CD30_06845</name>
</gene>